<name>A0ABR1TW31_9PEZI</name>
<evidence type="ECO:0000256" key="2">
    <source>
        <dbReference type="SAM" id="Phobius"/>
    </source>
</evidence>
<keyword evidence="2" id="KW-0812">Transmembrane</keyword>
<sequence>MQYHQQYQAASPVHEGYDQSPYSPYQQPPPQSSHPGAMSDWNGTVGTSPSERAAREPTIMGIRRKKFWLIVGPLIAIFVIGVAVGLGVGWGHSMAAATTLQGSATPSPTVVTSVVCPANNGSFYDSQGNNKKRFRVACNLDYNSGRGTQDMDDFQTATFEDCLNACAANDACPGRLIRVVLESCCNPAVLVASDPKMRPMELNNNNNNEQDRVHAENWPAGRHVAKGPEPEGQRIAHTTTSATRPQDSTIAVQWQLNLQQSCMLTVT</sequence>
<dbReference type="EMBL" id="JAQQWL010000011">
    <property type="protein sequence ID" value="KAK8050075.1"/>
    <property type="molecule type" value="Genomic_DNA"/>
</dbReference>
<protein>
    <recommendedName>
        <fullName evidence="5">Apple domain-containing protein</fullName>
    </recommendedName>
</protein>
<proteinExistence type="predicted"/>
<dbReference type="RefSeq" id="XP_066712324.1">
    <property type="nucleotide sequence ID" value="XM_066863214.1"/>
</dbReference>
<dbReference type="Proteomes" id="UP001480595">
    <property type="component" value="Unassembled WGS sequence"/>
</dbReference>
<organism evidence="3 4">
    <name type="scientific">Apiospora phragmitis</name>
    <dbReference type="NCBI Taxonomy" id="2905665"/>
    <lineage>
        <taxon>Eukaryota</taxon>
        <taxon>Fungi</taxon>
        <taxon>Dikarya</taxon>
        <taxon>Ascomycota</taxon>
        <taxon>Pezizomycotina</taxon>
        <taxon>Sordariomycetes</taxon>
        <taxon>Xylariomycetidae</taxon>
        <taxon>Amphisphaeriales</taxon>
        <taxon>Apiosporaceae</taxon>
        <taxon>Apiospora</taxon>
    </lineage>
</organism>
<evidence type="ECO:0000313" key="4">
    <source>
        <dbReference type="Proteomes" id="UP001480595"/>
    </source>
</evidence>
<evidence type="ECO:0000256" key="1">
    <source>
        <dbReference type="SAM" id="MobiDB-lite"/>
    </source>
</evidence>
<gene>
    <name evidence="3" type="ORF">PG994_011805</name>
</gene>
<dbReference type="GeneID" id="92096277"/>
<comment type="caution">
    <text evidence="3">The sequence shown here is derived from an EMBL/GenBank/DDBJ whole genome shotgun (WGS) entry which is preliminary data.</text>
</comment>
<evidence type="ECO:0000313" key="3">
    <source>
        <dbReference type="EMBL" id="KAK8050075.1"/>
    </source>
</evidence>
<accession>A0ABR1TW31</accession>
<evidence type="ECO:0008006" key="5">
    <source>
        <dbReference type="Google" id="ProtNLM"/>
    </source>
</evidence>
<feature type="region of interest" description="Disordered" evidence="1">
    <location>
        <begin position="14"/>
        <end position="52"/>
    </location>
</feature>
<keyword evidence="2" id="KW-1133">Transmembrane helix</keyword>
<keyword evidence="4" id="KW-1185">Reference proteome</keyword>
<feature type="transmembrane region" description="Helical" evidence="2">
    <location>
        <begin position="67"/>
        <end position="90"/>
    </location>
</feature>
<keyword evidence="2" id="KW-0472">Membrane</keyword>
<reference evidence="3 4" key="1">
    <citation type="submission" date="2023-01" db="EMBL/GenBank/DDBJ databases">
        <title>Analysis of 21 Apiospora genomes using comparative genomics revels a genus with tremendous synthesis potential of carbohydrate active enzymes and secondary metabolites.</title>
        <authorList>
            <person name="Sorensen T."/>
        </authorList>
    </citation>
    <scope>NUCLEOTIDE SEQUENCE [LARGE SCALE GENOMIC DNA]</scope>
    <source>
        <strain evidence="3 4">CBS 135458</strain>
    </source>
</reference>
<feature type="compositionally biased region" description="Polar residues" evidence="1">
    <location>
        <begin position="41"/>
        <end position="50"/>
    </location>
</feature>